<dbReference type="Proteomes" id="UP001189624">
    <property type="component" value="Chromosome 3"/>
</dbReference>
<accession>A0AA86S721</accession>
<feature type="domain" description="Morc S5" evidence="4">
    <location>
        <begin position="24"/>
        <end position="75"/>
    </location>
</feature>
<dbReference type="EMBL" id="OY731400">
    <property type="protein sequence ID" value="CAJ1943825.1"/>
    <property type="molecule type" value="Genomic_DNA"/>
</dbReference>
<keyword evidence="1" id="KW-0227">DNA damage</keyword>
<sequence length="166" mass="19226">MRPWTRSIATSSCSLILSRICLQVVNYISKSVGRGVVGILRADYLEPTHNKQDFERTSLFQKLELRLKQMTYEYWDYHCHLIGYPERRTGAPGAPLNKRKKTHESIDLHKMKRHVMQENATVTGFDPNIRFPLVLKLCCSVTMTQVCCCRPMLLPSAPEIVYWPII</sequence>
<dbReference type="InterPro" id="IPR045261">
    <property type="entry name" value="MORC_ATPase"/>
</dbReference>
<dbReference type="InterPro" id="IPR041006">
    <property type="entry name" value="Morc_S5"/>
</dbReference>
<evidence type="ECO:0000313" key="6">
    <source>
        <dbReference type="Proteomes" id="UP001189624"/>
    </source>
</evidence>
<dbReference type="Gramene" id="rna-AYBTSS11_LOCUS11569">
    <property type="protein sequence ID" value="CAJ1943825.1"/>
    <property type="gene ID" value="gene-AYBTSS11_LOCUS11569"/>
</dbReference>
<proteinExistence type="predicted"/>
<evidence type="ECO:0000256" key="1">
    <source>
        <dbReference type="ARBA" id="ARBA00022763"/>
    </source>
</evidence>
<dbReference type="PANTHER" id="PTHR23336:SF75">
    <property type="entry name" value="HISTIDINE KINASE-, DNA GYRASE B"/>
    <property type="match status" value="1"/>
</dbReference>
<organism evidence="5 6">
    <name type="scientific">Sphenostylis stenocarpa</name>
    <dbReference type="NCBI Taxonomy" id="92480"/>
    <lineage>
        <taxon>Eukaryota</taxon>
        <taxon>Viridiplantae</taxon>
        <taxon>Streptophyta</taxon>
        <taxon>Embryophyta</taxon>
        <taxon>Tracheophyta</taxon>
        <taxon>Spermatophyta</taxon>
        <taxon>Magnoliopsida</taxon>
        <taxon>eudicotyledons</taxon>
        <taxon>Gunneridae</taxon>
        <taxon>Pentapetalae</taxon>
        <taxon>rosids</taxon>
        <taxon>fabids</taxon>
        <taxon>Fabales</taxon>
        <taxon>Fabaceae</taxon>
        <taxon>Papilionoideae</taxon>
        <taxon>50 kb inversion clade</taxon>
        <taxon>NPAAA clade</taxon>
        <taxon>indigoferoid/millettioid clade</taxon>
        <taxon>Phaseoleae</taxon>
        <taxon>Sphenostylis</taxon>
    </lineage>
</organism>
<dbReference type="GO" id="GO:0005634">
    <property type="term" value="C:nucleus"/>
    <property type="evidence" value="ECO:0007669"/>
    <property type="project" value="TreeGrafter"/>
</dbReference>
<name>A0AA86S721_9FABA</name>
<feature type="chain" id="PRO_5041721504" description="Morc S5 domain-containing protein" evidence="3">
    <location>
        <begin position="24"/>
        <end position="166"/>
    </location>
</feature>
<dbReference type="PANTHER" id="PTHR23336">
    <property type="entry name" value="ZINC FINGER CW-TYPE COILED-COIL DOMAIN PROTEIN 3"/>
    <property type="match status" value="1"/>
</dbReference>
<dbReference type="AlphaFoldDB" id="A0AA86S721"/>
<protein>
    <recommendedName>
        <fullName evidence="4">Morc S5 domain-containing protein</fullName>
    </recommendedName>
</protein>
<feature type="signal peptide" evidence="3">
    <location>
        <begin position="1"/>
        <end position="23"/>
    </location>
</feature>
<dbReference type="Pfam" id="PF17942">
    <property type="entry name" value="Morc6_S5"/>
    <property type="match status" value="1"/>
</dbReference>
<evidence type="ECO:0000256" key="3">
    <source>
        <dbReference type="SAM" id="SignalP"/>
    </source>
</evidence>
<dbReference type="GO" id="GO:0016887">
    <property type="term" value="F:ATP hydrolysis activity"/>
    <property type="evidence" value="ECO:0007669"/>
    <property type="project" value="InterPro"/>
</dbReference>
<evidence type="ECO:0000313" key="5">
    <source>
        <dbReference type="EMBL" id="CAJ1943825.1"/>
    </source>
</evidence>
<evidence type="ECO:0000259" key="4">
    <source>
        <dbReference type="Pfam" id="PF17942"/>
    </source>
</evidence>
<reference evidence="5" key="1">
    <citation type="submission" date="2023-10" db="EMBL/GenBank/DDBJ databases">
        <authorList>
            <person name="Domelevo Entfellner J.-B."/>
        </authorList>
    </citation>
    <scope>NUCLEOTIDE SEQUENCE</scope>
</reference>
<keyword evidence="3" id="KW-0732">Signal</keyword>
<evidence type="ECO:0000256" key="2">
    <source>
        <dbReference type="ARBA" id="ARBA00023204"/>
    </source>
</evidence>
<keyword evidence="6" id="KW-1185">Reference proteome</keyword>
<gene>
    <name evidence="5" type="ORF">AYBTSS11_LOCUS11569</name>
</gene>
<dbReference type="GO" id="GO:0006281">
    <property type="term" value="P:DNA repair"/>
    <property type="evidence" value="ECO:0007669"/>
    <property type="project" value="UniProtKB-KW"/>
</dbReference>
<keyword evidence="2" id="KW-0234">DNA repair</keyword>